<sequence>MRRQCEKYFRISKRLDVGLTVTISHLVAASSHRLWEAISIIMYLYYIVGYLRRPRFMLH</sequence>
<organism evidence="2 3">
    <name type="scientific">Ajellomyces capsulatus (strain H88)</name>
    <name type="common">Darling's disease fungus</name>
    <name type="synonym">Histoplasma capsulatum</name>
    <dbReference type="NCBI Taxonomy" id="544711"/>
    <lineage>
        <taxon>Eukaryota</taxon>
        <taxon>Fungi</taxon>
        <taxon>Dikarya</taxon>
        <taxon>Ascomycota</taxon>
        <taxon>Pezizomycotina</taxon>
        <taxon>Eurotiomycetes</taxon>
        <taxon>Eurotiomycetidae</taxon>
        <taxon>Onygenales</taxon>
        <taxon>Ajellomycetaceae</taxon>
        <taxon>Histoplasma</taxon>
    </lineage>
</organism>
<dbReference type="EMBL" id="CP069103">
    <property type="protein sequence ID" value="QSS51974.1"/>
    <property type="molecule type" value="Genomic_DNA"/>
</dbReference>
<evidence type="ECO:0000313" key="2">
    <source>
        <dbReference type="EMBL" id="QSS51974.1"/>
    </source>
</evidence>
<gene>
    <name evidence="2" type="ORF">I7I53_07457</name>
</gene>
<reference evidence="2" key="1">
    <citation type="submission" date="2021-01" db="EMBL/GenBank/DDBJ databases">
        <title>Chromosome-level genome assembly of a human fungal pathogen reveals clustering of transcriptionally co-regulated genes.</title>
        <authorList>
            <person name="Voorhies M."/>
            <person name="Cohen S."/>
            <person name="Shea T.P."/>
            <person name="Petrus S."/>
            <person name="Munoz J.F."/>
            <person name="Poplawski S."/>
            <person name="Goldman W.E."/>
            <person name="Michael T."/>
            <person name="Cuomo C.A."/>
            <person name="Sil A."/>
            <person name="Beyhan S."/>
        </authorList>
    </citation>
    <scope>NUCLEOTIDE SEQUENCE</scope>
    <source>
        <strain evidence="2">H88</strain>
    </source>
</reference>
<keyword evidence="1" id="KW-0812">Transmembrane</keyword>
<name>A0A8A1LHN7_AJEC8</name>
<evidence type="ECO:0000313" key="3">
    <source>
        <dbReference type="Proteomes" id="UP000663419"/>
    </source>
</evidence>
<dbReference type="Proteomes" id="UP000663419">
    <property type="component" value="Chromosome 2"/>
</dbReference>
<dbReference type="VEuPathDB" id="FungiDB:I7I53_07457"/>
<evidence type="ECO:0000256" key="1">
    <source>
        <dbReference type="SAM" id="Phobius"/>
    </source>
</evidence>
<protein>
    <submittedName>
        <fullName evidence="2">Uncharacterized protein</fullName>
    </submittedName>
</protein>
<keyword evidence="1" id="KW-1133">Transmembrane helix</keyword>
<keyword evidence="1" id="KW-0472">Membrane</keyword>
<feature type="transmembrane region" description="Helical" evidence="1">
    <location>
        <begin position="34"/>
        <end position="51"/>
    </location>
</feature>
<accession>A0A8A1LHN7</accession>
<dbReference type="AlphaFoldDB" id="A0A8A1LHN7"/>
<proteinExistence type="predicted"/>